<sequence>MCQFIAQPAPPHPLHARLLTHVERHLHDPARGMTSLQTDFGLSRATLYRIFQQLGGLHGYIRDRRLDAAHAHLVSAPDCSLTWLLYELGFNSERQFQRAFLARFGMAPSEWKRQCQSSARLAPQRRRLQWGPRAVGQCNHSPANPAAPGPGTPPAKDRTGSDGSTGYCSAPYARRHADGQHAQDLACSAFDPAYGSPLPPTSSALS</sequence>
<dbReference type="PANTHER" id="PTHR46796">
    <property type="entry name" value="HTH-TYPE TRANSCRIPTIONAL ACTIVATOR RHAS-RELATED"/>
    <property type="match status" value="1"/>
</dbReference>
<dbReference type="InterPro" id="IPR018062">
    <property type="entry name" value="HTH_AraC-typ_CS"/>
</dbReference>
<dbReference type="InterPro" id="IPR050204">
    <property type="entry name" value="AraC_XylS_family_regulators"/>
</dbReference>
<name>A0A2S7DBS8_9XANT</name>
<dbReference type="SUPFAM" id="SSF46689">
    <property type="entry name" value="Homeodomain-like"/>
    <property type="match status" value="1"/>
</dbReference>
<dbReference type="SMART" id="SM00342">
    <property type="entry name" value="HTH_ARAC"/>
    <property type="match status" value="1"/>
</dbReference>
<proteinExistence type="predicted"/>
<dbReference type="AlphaFoldDB" id="A0A2S7DBS8"/>
<dbReference type="Gene3D" id="1.10.10.60">
    <property type="entry name" value="Homeodomain-like"/>
    <property type="match status" value="1"/>
</dbReference>
<dbReference type="InterPro" id="IPR009057">
    <property type="entry name" value="Homeodomain-like_sf"/>
</dbReference>
<evidence type="ECO:0000313" key="1">
    <source>
        <dbReference type="EMBL" id="PPU71250.1"/>
    </source>
</evidence>
<dbReference type="EMBL" id="MDED01000067">
    <property type="protein sequence ID" value="PPU71250.1"/>
    <property type="molecule type" value="Genomic_DNA"/>
</dbReference>
<dbReference type="GO" id="GO:0003700">
    <property type="term" value="F:DNA-binding transcription factor activity"/>
    <property type="evidence" value="ECO:0007669"/>
    <property type="project" value="InterPro"/>
</dbReference>
<organism evidence="1 2">
    <name type="scientific">Xanthomonas cucurbitae</name>
    <dbReference type="NCBI Taxonomy" id="56453"/>
    <lineage>
        <taxon>Bacteria</taxon>
        <taxon>Pseudomonadati</taxon>
        <taxon>Pseudomonadota</taxon>
        <taxon>Gammaproteobacteria</taxon>
        <taxon>Lysobacterales</taxon>
        <taxon>Lysobacteraceae</taxon>
        <taxon>Xanthomonas</taxon>
    </lineage>
</organism>
<gene>
    <name evidence="1" type="ORF">XcuCFBP2542_18260</name>
</gene>
<dbReference type="InterPro" id="IPR018060">
    <property type="entry name" value="HTH_AraC"/>
</dbReference>
<dbReference type="RefSeq" id="WP_104605626.1">
    <property type="nucleotide sequence ID" value="NZ_CP033326.1"/>
</dbReference>
<comment type="caution">
    <text evidence="1">The sequence shown here is derived from an EMBL/GenBank/DDBJ whole genome shotgun (WGS) entry which is preliminary data.</text>
</comment>
<dbReference type="GO" id="GO:0043565">
    <property type="term" value="F:sequence-specific DNA binding"/>
    <property type="evidence" value="ECO:0007669"/>
    <property type="project" value="InterPro"/>
</dbReference>
<dbReference type="Proteomes" id="UP000239561">
    <property type="component" value="Unassembled WGS sequence"/>
</dbReference>
<protein>
    <submittedName>
        <fullName evidence="1">Uncharacterized protein</fullName>
    </submittedName>
</protein>
<dbReference type="OrthoDB" id="282744at2"/>
<accession>A0A2S7DBS8</accession>
<dbReference type="Pfam" id="PF12833">
    <property type="entry name" value="HTH_18"/>
    <property type="match status" value="1"/>
</dbReference>
<dbReference type="PANTHER" id="PTHR46796:SF6">
    <property type="entry name" value="ARAC SUBFAMILY"/>
    <property type="match status" value="1"/>
</dbReference>
<evidence type="ECO:0000313" key="2">
    <source>
        <dbReference type="Proteomes" id="UP000239561"/>
    </source>
</evidence>
<reference evidence="1 2" key="1">
    <citation type="submission" date="2016-08" db="EMBL/GenBank/DDBJ databases">
        <authorList>
            <person name="Seilhamer J.J."/>
        </authorList>
    </citation>
    <scope>NUCLEOTIDE SEQUENCE [LARGE SCALE GENOMIC DNA]</scope>
    <source>
        <strain evidence="1 2">CFBP2542</strain>
    </source>
</reference>
<dbReference type="PROSITE" id="PS01124">
    <property type="entry name" value="HTH_ARAC_FAMILY_2"/>
    <property type="match status" value="1"/>
</dbReference>
<dbReference type="PROSITE" id="PS00041">
    <property type="entry name" value="HTH_ARAC_FAMILY_1"/>
    <property type="match status" value="1"/>
</dbReference>